<evidence type="ECO:0000256" key="1">
    <source>
        <dbReference type="SAM" id="MobiDB-lite"/>
    </source>
</evidence>
<dbReference type="InParanoid" id="A0A194RGL1"/>
<proteinExistence type="predicted"/>
<protein>
    <submittedName>
        <fullName evidence="2">Uncharacterized protein</fullName>
    </submittedName>
</protein>
<dbReference type="AlphaFoldDB" id="A0A194RGL1"/>
<evidence type="ECO:0000313" key="2">
    <source>
        <dbReference type="EMBL" id="KPJ15066.1"/>
    </source>
</evidence>
<dbReference type="Proteomes" id="UP000053240">
    <property type="component" value="Unassembled WGS sequence"/>
</dbReference>
<keyword evidence="3" id="KW-1185">Reference proteome</keyword>
<sequence>MPSAGVTGLRGARSWLGRPRPGFHSESHSAPAPLRLRYTRRLSLDTYTTLARSPDKNVLRAISALSF</sequence>
<feature type="region of interest" description="Disordered" evidence="1">
    <location>
        <begin position="1"/>
        <end position="30"/>
    </location>
</feature>
<gene>
    <name evidence="2" type="ORF">RR48_09093</name>
</gene>
<evidence type="ECO:0000313" key="3">
    <source>
        <dbReference type="Proteomes" id="UP000053240"/>
    </source>
</evidence>
<accession>A0A194RGL1</accession>
<organism evidence="2 3">
    <name type="scientific">Papilio machaon</name>
    <name type="common">Old World swallowtail butterfly</name>
    <dbReference type="NCBI Taxonomy" id="76193"/>
    <lineage>
        <taxon>Eukaryota</taxon>
        <taxon>Metazoa</taxon>
        <taxon>Ecdysozoa</taxon>
        <taxon>Arthropoda</taxon>
        <taxon>Hexapoda</taxon>
        <taxon>Insecta</taxon>
        <taxon>Pterygota</taxon>
        <taxon>Neoptera</taxon>
        <taxon>Endopterygota</taxon>
        <taxon>Lepidoptera</taxon>
        <taxon>Glossata</taxon>
        <taxon>Ditrysia</taxon>
        <taxon>Papilionoidea</taxon>
        <taxon>Papilionidae</taxon>
        <taxon>Papilioninae</taxon>
        <taxon>Papilio</taxon>
    </lineage>
</organism>
<dbReference type="EMBL" id="KQ460398">
    <property type="protein sequence ID" value="KPJ15066.1"/>
    <property type="molecule type" value="Genomic_DNA"/>
</dbReference>
<name>A0A194RGL1_PAPMA</name>
<reference evidence="2 3" key="1">
    <citation type="journal article" date="2015" name="Nat. Commun.">
        <title>Outbred genome sequencing and CRISPR/Cas9 gene editing in butterflies.</title>
        <authorList>
            <person name="Li X."/>
            <person name="Fan D."/>
            <person name="Zhang W."/>
            <person name="Liu G."/>
            <person name="Zhang L."/>
            <person name="Zhao L."/>
            <person name="Fang X."/>
            <person name="Chen L."/>
            <person name="Dong Y."/>
            <person name="Chen Y."/>
            <person name="Ding Y."/>
            <person name="Zhao R."/>
            <person name="Feng M."/>
            <person name="Zhu Y."/>
            <person name="Feng Y."/>
            <person name="Jiang X."/>
            <person name="Zhu D."/>
            <person name="Xiang H."/>
            <person name="Feng X."/>
            <person name="Li S."/>
            <person name="Wang J."/>
            <person name="Zhang G."/>
            <person name="Kronforst M.R."/>
            <person name="Wang W."/>
        </authorList>
    </citation>
    <scope>NUCLEOTIDE SEQUENCE [LARGE SCALE GENOMIC DNA]</scope>
    <source>
        <strain evidence="2">Ya'a_city_454_Pm</strain>
        <tissue evidence="2">Whole body</tissue>
    </source>
</reference>